<accession>A0A246FER5</accession>
<evidence type="ECO:0000256" key="6">
    <source>
        <dbReference type="RuleBase" id="RU003345"/>
    </source>
</evidence>
<dbReference type="GO" id="GO:0004029">
    <property type="term" value="F:aldehyde dehydrogenase (NAD+) activity"/>
    <property type="evidence" value="ECO:0007669"/>
    <property type="project" value="UniProtKB-EC"/>
</dbReference>
<organism evidence="8 9">
    <name type="scientific">Pseudomonas nitroreducens</name>
    <dbReference type="NCBI Taxonomy" id="46680"/>
    <lineage>
        <taxon>Bacteria</taxon>
        <taxon>Pseudomonadati</taxon>
        <taxon>Pseudomonadota</taxon>
        <taxon>Gammaproteobacteria</taxon>
        <taxon>Pseudomonadales</taxon>
        <taxon>Pseudomonadaceae</taxon>
        <taxon>Pseudomonas</taxon>
    </lineage>
</organism>
<dbReference type="EC" id="1.2.1.3" evidence="4"/>
<dbReference type="EMBL" id="NJBA01000001">
    <property type="protein sequence ID" value="OWP52802.1"/>
    <property type="molecule type" value="Genomic_DNA"/>
</dbReference>
<protein>
    <recommendedName>
        <fullName evidence="4">aldehyde dehydrogenase (NAD(+))</fullName>
        <ecNumber evidence="4">1.2.1.3</ecNumber>
    </recommendedName>
</protein>
<dbReference type="InterPro" id="IPR016163">
    <property type="entry name" value="Ald_DH_C"/>
</dbReference>
<dbReference type="Proteomes" id="UP000198145">
    <property type="component" value="Unassembled WGS sequence"/>
</dbReference>
<feature type="domain" description="Aldehyde dehydrogenase" evidence="7">
    <location>
        <begin position="58"/>
        <end position="514"/>
    </location>
</feature>
<dbReference type="PANTHER" id="PTHR43521:SF1">
    <property type="entry name" value="ALPHA-AMINOADIPIC SEMIALDEHYDE DEHYDROGENASE"/>
    <property type="match status" value="1"/>
</dbReference>
<dbReference type="InterPro" id="IPR016162">
    <property type="entry name" value="Ald_DH_N"/>
</dbReference>
<reference evidence="8 9" key="1">
    <citation type="submission" date="2017-06" db="EMBL/GenBank/DDBJ databases">
        <title>Draft genome of Pseudomonas nitroreducens DF05.</title>
        <authorList>
            <person name="Iyer R."/>
        </authorList>
    </citation>
    <scope>NUCLEOTIDE SEQUENCE [LARGE SCALE GENOMIC DNA]</scope>
    <source>
        <strain evidence="8 9">DF05</strain>
    </source>
</reference>
<dbReference type="Pfam" id="PF00171">
    <property type="entry name" value="Aldedh"/>
    <property type="match status" value="1"/>
</dbReference>
<dbReference type="InterPro" id="IPR016161">
    <property type="entry name" value="Ald_DH/histidinol_DH"/>
</dbReference>
<evidence type="ECO:0000256" key="2">
    <source>
        <dbReference type="ARBA" id="ARBA00023002"/>
    </source>
</evidence>
<dbReference type="STRING" id="46680.GCA_000807755_04839"/>
<dbReference type="PANTHER" id="PTHR43521">
    <property type="entry name" value="ALPHA-AMINOADIPIC SEMIALDEHYDE DEHYDROGENASE"/>
    <property type="match status" value="1"/>
</dbReference>
<dbReference type="PROSITE" id="PS00687">
    <property type="entry name" value="ALDEHYDE_DEHYDR_GLU"/>
    <property type="match status" value="1"/>
</dbReference>
<comment type="caution">
    <text evidence="8">The sequence shown here is derived from an EMBL/GenBank/DDBJ whole genome shotgun (WGS) entry which is preliminary data.</text>
</comment>
<evidence type="ECO:0000313" key="8">
    <source>
        <dbReference type="EMBL" id="OWP52802.1"/>
    </source>
</evidence>
<evidence type="ECO:0000256" key="5">
    <source>
        <dbReference type="PROSITE-ProRule" id="PRU10007"/>
    </source>
</evidence>
<sequence>MNLRNDVHRKRRLLCLGKPFITAGIPMGYRNDTGVRMISALLESLGVDSRLATGGDQVVHSPIDGSRLGAVRLESAAEVEQKIGRAAHAFDAWRKVPAPRRGELVRLFGEELRASKAALGELVSWEAGKITQEGLGEVQEMIDICDFAVGLSRQLYGLTIASERPGHHMRETWHPLGVVGVISAFNFPVAVWSWNTALALVCGNSVVWKPSEKTPLTALACQALFERALKKFGDAPDYLSQVVIGDRSAGEALVDDARVALVSATGSTRMGREVGPRVAARFGRSILELGGNNAMILTPSADLDMAVRAVLFSAVGTAGQRCTTLRRLIAHESVKDEFVSRLKTAYAKVRIGHPLEGNLVGPLIDERSFLAMQGALEQARGEGGVVFGGERQLADKFPEAYYVSPAIVEMPEQSDVVRGETFAPILYVVPYKDFNDAVALNNGVPQGLSSCIFTTDLREAEAFISAVGSDCGIANVNIGPSGAEIGGAFGGEKETGGGRESGSDAWKGYMRRQTNTVNYSRELPLAQGIVFD</sequence>
<dbReference type="AlphaFoldDB" id="A0A246FER5"/>
<evidence type="ECO:0000256" key="3">
    <source>
        <dbReference type="ARBA" id="ARBA00023027"/>
    </source>
</evidence>
<name>A0A246FER5_PSENT</name>
<dbReference type="Gene3D" id="3.40.605.10">
    <property type="entry name" value="Aldehyde Dehydrogenase, Chain A, domain 1"/>
    <property type="match status" value="1"/>
</dbReference>
<comment type="similarity">
    <text evidence="6">Belongs to the aldehyde dehydrogenase family.</text>
</comment>
<dbReference type="CDD" id="cd07130">
    <property type="entry name" value="ALDH_F7_AASADH"/>
    <property type="match status" value="1"/>
</dbReference>
<dbReference type="InterPro" id="IPR044638">
    <property type="entry name" value="ALDH7A1-like"/>
</dbReference>
<keyword evidence="3" id="KW-0520">NAD</keyword>
<gene>
    <name evidence="8" type="ORF">CEG18_02870</name>
</gene>
<evidence type="ECO:0000256" key="4">
    <source>
        <dbReference type="ARBA" id="ARBA00024226"/>
    </source>
</evidence>
<feature type="active site" evidence="5">
    <location>
        <position position="288"/>
    </location>
</feature>
<evidence type="ECO:0000313" key="9">
    <source>
        <dbReference type="Proteomes" id="UP000198145"/>
    </source>
</evidence>
<evidence type="ECO:0000259" key="7">
    <source>
        <dbReference type="Pfam" id="PF00171"/>
    </source>
</evidence>
<proteinExistence type="inferred from homology"/>
<dbReference type="Gene3D" id="3.40.309.10">
    <property type="entry name" value="Aldehyde Dehydrogenase, Chain A, domain 2"/>
    <property type="match status" value="1"/>
</dbReference>
<comment type="subunit">
    <text evidence="1">Homotetramer.</text>
</comment>
<dbReference type="eggNOG" id="COG1012">
    <property type="taxonomic scope" value="Bacteria"/>
</dbReference>
<keyword evidence="2 6" id="KW-0560">Oxidoreductase</keyword>
<dbReference type="InterPro" id="IPR015590">
    <property type="entry name" value="Aldehyde_DH_dom"/>
</dbReference>
<dbReference type="SUPFAM" id="SSF53720">
    <property type="entry name" value="ALDH-like"/>
    <property type="match status" value="1"/>
</dbReference>
<dbReference type="InterPro" id="IPR029510">
    <property type="entry name" value="Ald_DH_CS_GLU"/>
</dbReference>
<evidence type="ECO:0000256" key="1">
    <source>
        <dbReference type="ARBA" id="ARBA00011881"/>
    </source>
</evidence>